<dbReference type="Proteomes" id="UP000753961">
    <property type="component" value="Unassembled WGS sequence"/>
</dbReference>
<sequence>MNNRYNQLKNIAGWAVFVITFIVFAATTERTGSLWDVGEFIAGAYKLQVVHPPGAPLFLLIGRIFTLFGELFSSSPSAPAFAVNLLSAFSTSVAAMFAVWICIRLSRHALVGRHESTTFGQDLALILGGVVAGFASAFATSVWFSAVEGEVYALSTFFTMLTLWATVKWYTLPESKGNDRWLLLAFYAIGLSIGVHLLSVLAIPSMALFYYYKKSDRPSVKGFLVASVLGLISLVIIQKGVIVGLPLLWSKFELFTVNSLGMPIQSGLIPLVLLLIAGFYFGLRYAWKNQKYVIERALIALMLVIIGYSTIMVVVLRAGAEPPINMNNPDNVFSLIPYINREQYGERAILKGPQFDKDPIDIEFKDRYGRVGDRYEITNQKANVKYRDQDEVLFPRMSSGQPKDVPRYRAHWMKRQNGSPTLGDNINFFIQYQVGWMYIRYFMWNFTGRHDGNQGYVPWNWTEGHWVSGIPFIDKITKMGFYDYSKDPDWVKADENRNFYFYLPLIFGLIGFFWQYSRRRREWVTMLAFFVITGIGIIVYSNQPPIEPRERDYVLVGSFFAFAIWMGMAVPAIYERLAERMKGVSPAVIAGVVVLIAPALMAFNNYNDHNRRNLHGARDSANNFLESCAENAIIFTYGDNDTYPLWYAQEVEGIRTDVRVVNLSLIPVDWYIDGLRRKLNDSPPIKFTFTRDQFRGSKRNNLPYREGNTMPLKQIIDFAAADNPTPASGGREFESFLPSNQFYIEVDRNDPSMEKMTLPADSGRIVSRMTGTIDGSRNFINKGQLAVLDIIASNWQERPIYWSLTAPKDQLYGLQKYLRLEGLGQRLVPVQGQNMVNLEVLHDHIMNDFRWGGLDKYDQTVADGFRGTIMALKNMFGSGASDAVAKMNSAGTEEERQHYQQIGIDLIDKYFAVFPDFNFPYDGETLVFVQYYNQLGVPEQMIPLLDKIIDRFAEQMVFYRSISQSALNAGFGAQKEQWDSRIPGLANLVVQTKDPDLVEKLHSKLGGFADLSRFNL</sequence>
<keyword evidence="1" id="KW-0812">Transmembrane</keyword>
<feature type="transmembrane region" description="Helical" evidence="1">
    <location>
        <begin position="268"/>
        <end position="287"/>
    </location>
</feature>
<dbReference type="InterPro" id="IPR052724">
    <property type="entry name" value="GT117_domain-containing"/>
</dbReference>
<evidence type="ECO:0000313" key="3">
    <source>
        <dbReference type="Proteomes" id="UP000753961"/>
    </source>
</evidence>
<organism evidence="2 3">
    <name type="scientific">Membranihabitans marinus</name>
    <dbReference type="NCBI Taxonomy" id="1227546"/>
    <lineage>
        <taxon>Bacteria</taxon>
        <taxon>Pseudomonadati</taxon>
        <taxon>Bacteroidota</taxon>
        <taxon>Saprospiria</taxon>
        <taxon>Saprospirales</taxon>
        <taxon>Saprospiraceae</taxon>
        <taxon>Membranihabitans</taxon>
    </lineage>
</organism>
<keyword evidence="3" id="KW-1185">Reference proteome</keyword>
<feature type="transmembrane region" description="Helical" evidence="1">
    <location>
        <begin position="81"/>
        <end position="103"/>
    </location>
</feature>
<comment type="caution">
    <text evidence="2">The sequence shown here is derived from an EMBL/GenBank/DDBJ whole genome shotgun (WGS) entry which is preliminary data.</text>
</comment>
<feature type="transmembrane region" description="Helical" evidence="1">
    <location>
        <begin position="523"/>
        <end position="541"/>
    </location>
</feature>
<feature type="transmembrane region" description="Helical" evidence="1">
    <location>
        <begin position="553"/>
        <end position="574"/>
    </location>
</feature>
<feature type="transmembrane region" description="Helical" evidence="1">
    <location>
        <begin position="49"/>
        <end position="69"/>
    </location>
</feature>
<dbReference type="PANTHER" id="PTHR16214:SF3">
    <property type="entry name" value="TRANSMEMBRANE PROTEIN 260"/>
    <property type="match status" value="1"/>
</dbReference>
<feature type="transmembrane region" description="Helical" evidence="1">
    <location>
        <begin position="499"/>
        <end position="516"/>
    </location>
</feature>
<dbReference type="InterPro" id="IPR021280">
    <property type="entry name" value="TMEM260-like"/>
</dbReference>
<keyword evidence="1" id="KW-1133">Transmembrane helix</keyword>
<reference evidence="2" key="1">
    <citation type="submission" date="2021-06" db="EMBL/GenBank/DDBJ databases">
        <title>44 bacteria genomes isolated from Dapeng, Shenzhen.</title>
        <authorList>
            <person name="Zheng W."/>
            <person name="Yu S."/>
            <person name="Huang Y."/>
        </authorList>
    </citation>
    <scope>NUCLEOTIDE SEQUENCE</scope>
    <source>
        <strain evidence="2">DP5N28-2</strain>
    </source>
</reference>
<feature type="transmembrane region" description="Helical" evidence="1">
    <location>
        <begin position="184"/>
        <end position="211"/>
    </location>
</feature>
<feature type="transmembrane region" description="Helical" evidence="1">
    <location>
        <begin position="123"/>
        <end position="144"/>
    </location>
</feature>
<proteinExistence type="predicted"/>
<evidence type="ECO:0000256" key="1">
    <source>
        <dbReference type="SAM" id="Phobius"/>
    </source>
</evidence>
<dbReference type="Pfam" id="PF11028">
    <property type="entry name" value="TMEM260-like"/>
    <property type="match status" value="1"/>
</dbReference>
<dbReference type="EMBL" id="JAHVHU010000006">
    <property type="protein sequence ID" value="MBY5957817.1"/>
    <property type="molecule type" value="Genomic_DNA"/>
</dbReference>
<keyword evidence="1" id="KW-0472">Membrane</keyword>
<dbReference type="AlphaFoldDB" id="A0A953HLE7"/>
<name>A0A953HLE7_9BACT</name>
<feature type="transmembrane region" description="Helical" evidence="1">
    <location>
        <begin position="299"/>
        <end position="320"/>
    </location>
</feature>
<feature type="transmembrane region" description="Helical" evidence="1">
    <location>
        <begin position="151"/>
        <end position="172"/>
    </location>
</feature>
<gene>
    <name evidence="2" type="ORF">KUV50_06735</name>
</gene>
<dbReference type="PANTHER" id="PTHR16214">
    <property type="entry name" value="TRANSMEMBRANE PROTEIN 260"/>
    <property type="match status" value="1"/>
</dbReference>
<feature type="transmembrane region" description="Helical" evidence="1">
    <location>
        <begin position="223"/>
        <end position="248"/>
    </location>
</feature>
<evidence type="ECO:0000313" key="2">
    <source>
        <dbReference type="EMBL" id="MBY5957817.1"/>
    </source>
</evidence>
<protein>
    <submittedName>
        <fullName evidence="2">DUF2723 domain-containing protein</fullName>
    </submittedName>
</protein>
<dbReference type="RefSeq" id="WP_222579338.1">
    <property type="nucleotide sequence ID" value="NZ_JAHVHU010000006.1"/>
</dbReference>
<accession>A0A953HLE7</accession>
<feature type="transmembrane region" description="Helical" evidence="1">
    <location>
        <begin position="586"/>
        <end position="603"/>
    </location>
</feature>